<feature type="region of interest" description="Disordered" evidence="2">
    <location>
        <begin position="1900"/>
        <end position="2034"/>
    </location>
</feature>
<feature type="coiled-coil region" evidence="1">
    <location>
        <begin position="1680"/>
        <end position="1899"/>
    </location>
</feature>
<feature type="compositionally biased region" description="Acidic residues" evidence="2">
    <location>
        <begin position="961"/>
        <end position="977"/>
    </location>
</feature>
<feature type="region of interest" description="Disordered" evidence="2">
    <location>
        <begin position="800"/>
        <end position="890"/>
    </location>
</feature>
<feature type="compositionally biased region" description="Low complexity" evidence="2">
    <location>
        <begin position="707"/>
        <end position="722"/>
    </location>
</feature>
<dbReference type="PANTHER" id="PTHR23159">
    <property type="entry name" value="CENTROSOMAL PROTEIN 2"/>
    <property type="match status" value="1"/>
</dbReference>
<gene>
    <name evidence="3" type="ORF">AMATHDRAFT_40648</name>
</gene>
<proteinExistence type="predicted"/>
<dbReference type="Proteomes" id="UP000242287">
    <property type="component" value="Unassembled WGS sequence"/>
</dbReference>
<protein>
    <submittedName>
        <fullName evidence="3">Uncharacterized protein</fullName>
    </submittedName>
</protein>
<evidence type="ECO:0000256" key="2">
    <source>
        <dbReference type="SAM" id="MobiDB-lite"/>
    </source>
</evidence>
<evidence type="ECO:0000256" key="1">
    <source>
        <dbReference type="SAM" id="Coils"/>
    </source>
</evidence>
<feature type="compositionally biased region" description="Basic and acidic residues" evidence="2">
    <location>
        <begin position="813"/>
        <end position="824"/>
    </location>
</feature>
<evidence type="ECO:0000313" key="4">
    <source>
        <dbReference type="Proteomes" id="UP000242287"/>
    </source>
</evidence>
<feature type="compositionally biased region" description="Basic and acidic residues" evidence="2">
    <location>
        <begin position="504"/>
        <end position="514"/>
    </location>
</feature>
<feature type="compositionally biased region" description="Polar residues" evidence="2">
    <location>
        <begin position="660"/>
        <end position="669"/>
    </location>
</feature>
<feature type="region of interest" description="Disordered" evidence="2">
    <location>
        <begin position="1107"/>
        <end position="1138"/>
    </location>
</feature>
<feature type="region of interest" description="Disordered" evidence="2">
    <location>
        <begin position="442"/>
        <end position="577"/>
    </location>
</feature>
<name>A0A2A9NN35_9AGAR</name>
<feature type="region of interest" description="Disordered" evidence="2">
    <location>
        <begin position="605"/>
        <end position="675"/>
    </location>
</feature>
<feature type="compositionally biased region" description="Acidic residues" evidence="2">
    <location>
        <begin position="1084"/>
        <end position="1093"/>
    </location>
</feature>
<feature type="region of interest" description="Disordered" evidence="2">
    <location>
        <begin position="1072"/>
        <end position="1093"/>
    </location>
</feature>
<feature type="region of interest" description="Disordered" evidence="2">
    <location>
        <begin position="12"/>
        <end position="31"/>
    </location>
</feature>
<evidence type="ECO:0000313" key="3">
    <source>
        <dbReference type="EMBL" id="PFH50734.1"/>
    </source>
</evidence>
<feature type="compositionally biased region" description="Polar residues" evidence="2">
    <location>
        <begin position="488"/>
        <end position="502"/>
    </location>
</feature>
<feature type="compositionally biased region" description="Basic and acidic residues" evidence="2">
    <location>
        <begin position="1072"/>
        <end position="1083"/>
    </location>
</feature>
<keyword evidence="1" id="KW-0175">Coiled coil</keyword>
<dbReference type="PANTHER" id="PTHR23159:SF60">
    <property type="entry name" value="SPINDLE ASSEMBLY ABNORMAL PROTEIN 4"/>
    <property type="match status" value="1"/>
</dbReference>
<feature type="region of interest" description="Disordered" evidence="2">
    <location>
        <begin position="72"/>
        <end position="95"/>
    </location>
</feature>
<reference evidence="3 4" key="1">
    <citation type="submission" date="2014-02" db="EMBL/GenBank/DDBJ databases">
        <title>Transposable element dynamics among asymbiotic and ectomycorrhizal Amanita fungi.</title>
        <authorList>
            <consortium name="DOE Joint Genome Institute"/>
            <person name="Hess J."/>
            <person name="Skrede I."/>
            <person name="Wolfe B."/>
            <person name="LaButti K."/>
            <person name="Ohm R.A."/>
            <person name="Grigoriev I.V."/>
            <person name="Pringle A."/>
        </authorList>
    </citation>
    <scope>NUCLEOTIDE SEQUENCE [LARGE SCALE GENOMIC DNA]</scope>
    <source>
        <strain evidence="3 4">SKay4041</strain>
    </source>
</reference>
<dbReference type="SUPFAM" id="SSF57997">
    <property type="entry name" value="Tropomyosin"/>
    <property type="match status" value="1"/>
</dbReference>
<feature type="compositionally biased region" description="Low complexity" evidence="2">
    <location>
        <begin position="1951"/>
        <end position="1966"/>
    </location>
</feature>
<feature type="coiled-coil region" evidence="1">
    <location>
        <begin position="1582"/>
        <end position="1644"/>
    </location>
</feature>
<sequence length="2034" mass="224003">MFSPQLPPHYPLHTPLQPFFPHPPRPTHHPAQASIAQFPPIHPPFTPLSPHYARNSISLIPGQSPFPPPLLQQPTRHRKQVSIGGPPKAVLGGPQRKLSPLPPSLNPAASAMQKLKKVVVNLPRETIPAEEQGQQAIRPEWARTPVANVQEYEEPLVPPVDTTSREIYPPDVWRRHIPDTIDVFLPGQHAWDALKQMVIEEKLEQLGVERGSGSNVPHIFAPHARAASISSPADPALLLFKLNKLQQQQQQQDGVVSPLVNASPHPPFNASPRFLSVPPQATINTNNSNNGTSASGIIRHGHTMSLAQPSYHPSTLDPVPPPDQIPVNIYHTALSPAPRPSISIPPSIRAPIAPAISSPQNGLAPPALSAVHPRSRSDFIRGFGLETPEEVDEEEEHEAQNELLVAAVETDSGAADGTVTAGDDLEAEEEVLRSVDAVTATGPHSRIHSRHQSKLSAALSGVGHEGDVTEDLDTDAVGEWTGSEDLYPSTSDNESIGEWSNPSDEERARQERAERRMRRRAVRQQLIDKPRRIPNFPKPPENPVSVPMINHHHRLSNPQPAQPHTDTPSRDEDYDDIISNPSEEACLQQDQEYLAVAAGNYYAQISPNPRPLPPLPHHSRAPSTGQHSIYDPAQAHSRTSSDTFGVHYQQQLQQQQQQQAVSQSPNQPALNPFAKPFVFGGGRQAQFIQVQQPQPQSRTLSVPPNAPLLSHSPLPSFGSSSAGARASISSIASLTGKPLNVAAPEFKPGGFNFRPPPGMPQMPSLQAPQSSSLLGLGTVSTENNRAVPAAISPGLFSRPLPAIPTSSSQVGTGEHEVREYQGREKRQRRNSSSGDLSNTGVIEEGDSIRSFRFPMNMESPNSLRSMRRSMSDASVRHRVMSSGDKSDKERLSVGAEPFTFANFQAVAALPYVPTHENPLEEEGEKDMEVEEEEEEGNLNESTFADDSTAKNEPRGGGELFESNEAEVDKGGDDEDETMSLFRTKKRPPLPLDFKGNVTRKNTVPAGLFKALVNGNRDGSSGDDWAKRTVRSGLGSRDIFDHESVRKPSMDDTNVPLISNKFTRGRFVTDPGRRELFSQRRSSGDEGDDENDDEAYEIEKAVLVQEDEEDVFSVSRQQQRHARRRSSLPDDLHDVEDQDERVLVSSPGVELTTRAEMQDFEERLNGLLEDKFADMTRALREGHAEAGEESAPVLNSRTEAMIADMVSLFRAQLQENAARSLEDSQMDARGEMDFQLIKDIIDEGHKELAGMLRREIKESADGRQHTQQIHDVVARVVEDVGSRTVSAIVETIADFSSRQEAAVNRVASTPVRDRDAIAEKLVNALTPMITSLRADPIDYEFLTSQLAQAVKPHISQLIDLASDKRETAGLIVDKILPLLPERVAPQPVDVDALSLKLTTEVRRAIAPIDAHEIKEQVADLVIERLNSRLAVRDKAFNVDAITAKLVASISDLVQEPVGKVMDALDKVVEEQKTSTSSQVDELATKITELPSKLSDRLDGLVTAQEKIAARLDVVSRDDVKDSVRALKSTIGQLIDGNKALQNRDEELMSLNKEILDKVLSLPNALLAASHVLSDTHSELVGSLDSSRREVDELRKLNTEYQVQVAKARGAHGQVRVEKDALNEKLAAAEAERERLRAQVKEMQTATTAQATEITALKQKNSELEASSTEALTRLRDADVASKATQQRLTDMEQTNQKLLSEKQVLESKVETLNVQVNSAVHDKESVTQALEALRKQNEDLALHQTHWESLRQASDKIDALTNLIGQADNEELKELRAYRDRAKTLEGEHATLQKRFKDLELKVSNSERAATTARQSLAQAQQRASEWERRAKESEAQLELTRTKFEQSEQTQTQMDADLSLIKLQLEEHEANDRLAEDRETKLREQIATLESKVVRLQTELEHSKTPKLSQAVPIAAPSPFNSNGISSARPDSRASTVYNVRLGTPSQRAMPASQASSTGSGTPPGSVWDSIHAPKQPYPTPSWSSYQQKRYPHLGPSTPKGRSNTSHYYRPTVPSPTPSTVSLTPTQGEDGWWS</sequence>
<dbReference type="STRING" id="703135.A0A2A9NN35"/>
<feature type="region of interest" description="Disordered" evidence="2">
    <location>
        <begin position="688"/>
        <end position="722"/>
    </location>
</feature>
<feature type="compositionally biased region" description="Polar residues" evidence="2">
    <location>
        <begin position="556"/>
        <end position="566"/>
    </location>
</feature>
<keyword evidence="4" id="KW-1185">Reference proteome</keyword>
<organism evidence="3 4">
    <name type="scientific">Amanita thiersii Skay4041</name>
    <dbReference type="NCBI Taxonomy" id="703135"/>
    <lineage>
        <taxon>Eukaryota</taxon>
        <taxon>Fungi</taxon>
        <taxon>Dikarya</taxon>
        <taxon>Basidiomycota</taxon>
        <taxon>Agaricomycotina</taxon>
        <taxon>Agaricomycetes</taxon>
        <taxon>Agaricomycetidae</taxon>
        <taxon>Agaricales</taxon>
        <taxon>Pluteineae</taxon>
        <taxon>Amanitaceae</taxon>
        <taxon>Amanita</taxon>
    </lineage>
</organism>
<dbReference type="OrthoDB" id="3357224at2759"/>
<feature type="compositionally biased region" description="Polar residues" evidence="2">
    <location>
        <begin position="830"/>
        <end position="840"/>
    </location>
</feature>
<feature type="compositionally biased region" description="Acidic residues" evidence="2">
    <location>
        <begin position="919"/>
        <end position="937"/>
    </location>
</feature>
<feature type="compositionally biased region" description="Low complexity" evidence="2">
    <location>
        <begin position="649"/>
        <end position="659"/>
    </location>
</feature>
<dbReference type="EMBL" id="KZ301998">
    <property type="protein sequence ID" value="PFH50734.1"/>
    <property type="molecule type" value="Genomic_DNA"/>
</dbReference>
<feature type="region of interest" description="Disordered" evidence="2">
    <location>
        <begin position="917"/>
        <end position="981"/>
    </location>
</feature>
<accession>A0A2A9NN35</accession>